<organism evidence="2 3">
    <name type="scientific">Pelomonas parva</name>
    <dbReference type="NCBI Taxonomy" id="3299032"/>
    <lineage>
        <taxon>Bacteria</taxon>
        <taxon>Pseudomonadati</taxon>
        <taxon>Pseudomonadota</taxon>
        <taxon>Betaproteobacteria</taxon>
        <taxon>Burkholderiales</taxon>
        <taxon>Sphaerotilaceae</taxon>
        <taxon>Roseateles</taxon>
    </lineage>
</organism>
<dbReference type="Proteomes" id="UP001606210">
    <property type="component" value="Unassembled WGS sequence"/>
</dbReference>
<name>A0ABW7F818_9BURK</name>
<sequence>MSSRLVLTLLLACAALPAQAQAQAAATPADPPDTAGSGAWPALKEEVASLPDHVIYRPASLAGVKPGQLGLYVFGNGACSDDGASSRMHLLEIASHGYVAVALGRIRSGPGATAPAQPQPPRQLDAEGRPVFPPPPTSYTGLLAAIDWALAQNADAKSPYFGKFDAKAIAVSGFSCGGIQALRVAPDPRVKTVVVMNSGLFIPGTGIKHVEMDQPKSLLDQLHTPTFYVLGGPSDIAYANGMDDFARIAHVPVAVANLLGAGHGGTYMQPHGGKAAAAVVAWLDWQLRGDMQAARAFVGPQCGLCTDAAWELRKKKID</sequence>
<evidence type="ECO:0000313" key="3">
    <source>
        <dbReference type="Proteomes" id="UP001606210"/>
    </source>
</evidence>
<dbReference type="Gene3D" id="3.40.50.1820">
    <property type="entry name" value="alpha/beta hydrolase"/>
    <property type="match status" value="1"/>
</dbReference>
<dbReference type="InterPro" id="IPR029058">
    <property type="entry name" value="AB_hydrolase_fold"/>
</dbReference>
<accession>A0ABW7F818</accession>
<evidence type="ECO:0000256" key="1">
    <source>
        <dbReference type="SAM" id="SignalP"/>
    </source>
</evidence>
<comment type="caution">
    <text evidence="2">The sequence shown here is derived from an EMBL/GenBank/DDBJ whole genome shotgun (WGS) entry which is preliminary data.</text>
</comment>
<feature type="signal peptide" evidence="1">
    <location>
        <begin position="1"/>
        <end position="20"/>
    </location>
</feature>
<feature type="chain" id="PRO_5046677164" evidence="1">
    <location>
        <begin position="21"/>
        <end position="318"/>
    </location>
</feature>
<reference evidence="2 3" key="1">
    <citation type="submission" date="2024-08" db="EMBL/GenBank/DDBJ databases">
        <authorList>
            <person name="Lu H."/>
        </authorList>
    </citation>
    <scope>NUCLEOTIDE SEQUENCE [LARGE SCALE GENOMIC DNA]</scope>
    <source>
        <strain evidence="2 3">LYH14W</strain>
    </source>
</reference>
<proteinExistence type="predicted"/>
<dbReference type="EMBL" id="JBIGHV010000009">
    <property type="protein sequence ID" value="MFG6432635.1"/>
    <property type="molecule type" value="Genomic_DNA"/>
</dbReference>
<keyword evidence="1" id="KW-0732">Signal</keyword>
<protein>
    <submittedName>
        <fullName evidence="2">Alpha/beta hydrolase</fullName>
    </submittedName>
</protein>
<keyword evidence="2" id="KW-0378">Hydrolase</keyword>
<dbReference type="GO" id="GO:0016787">
    <property type="term" value="F:hydrolase activity"/>
    <property type="evidence" value="ECO:0007669"/>
    <property type="project" value="UniProtKB-KW"/>
</dbReference>
<evidence type="ECO:0000313" key="2">
    <source>
        <dbReference type="EMBL" id="MFG6432635.1"/>
    </source>
</evidence>
<gene>
    <name evidence="2" type="ORF">ACG00Y_22145</name>
</gene>
<dbReference type="SUPFAM" id="SSF53474">
    <property type="entry name" value="alpha/beta-Hydrolases"/>
    <property type="match status" value="1"/>
</dbReference>
<keyword evidence="3" id="KW-1185">Reference proteome</keyword>